<protein>
    <submittedName>
        <fullName evidence="1">Uncharacterized protein</fullName>
    </submittedName>
</protein>
<comment type="caution">
    <text evidence="1">The sequence shown here is derived from an EMBL/GenBank/DDBJ whole genome shotgun (WGS) entry which is preliminary data.</text>
</comment>
<dbReference type="SUPFAM" id="SSF53448">
    <property type="entry name" value="Nucleotide-diphospho-sugar transferases"/>
    <property type="match status" value="1"/>
</dbReference>
<keyword evidence="2" id="KW-1185">Reference proteome</keyword>
<proteinExistence type="predicted"/>
<dbReference type="AlphaFoldDB" id="A0A9W8RL78"/>
<organism evidence="1 2">
    <name type="scientific">Fusarium torreyae</name>
    <dbReference type="NCBI Taxonomy" id="1237075"/>
    <lineage>
        <taxon>Eukaryota</taxon>
        <taxon>Fungi</taxon>
        <taxon>Dikarya</taxon>
        <taxon>Ascomycota</taxon>
        <taxon>Pezizomycotina</taxon>
        <taxon>Sordariomycetes</taxon>
        <taxon>Hypocreomycetidae</taxon>
        <taxon>Hypocreales</taxon>
        <taxon>Nectriaceae</taxon>
        <taxon>Fusarium</taxon>
    </lineage>
</organism>
<gene>
    <name evidence="1" type="ORF">NW762_014701</name>
</gene>
<evidence type="ECO:0000313" key="1">
    <source>
        <dbReference type="EMBL" id="KAJ4243824.1"/>
    </source>
</evidence>
<dbReference type="OrthoDB" id="5593235at2759"/>
<sequence>MVDHGGWLDEILWIVNTNKENDLRYLDEIIATNPARHKKVIPEETLSTPNYWKAWRHLERGKHYVKIDDDILWIDDNAIANLVTRKMQNPNDFVVSGNVINNPPLGFFHYRMGALHPYFPETVQPTYTTNTSWYWKSSMHGYWDGPGTFTWDAGNDPPFNHHRWLRVQDERMMAQTPAHRLKYEVWGTSYEDWSIAAQQHYSLLENIETNQLDLYKFDKPWIMHEDRIRINFMCVYADDILDTDIDSWTPGQGDEDMIVLNLPKQLRRRKSTLNSPLSGQD</sequence>
<evidence type="ECO:0000313" key="2">
    <source>
        <dbReference type="Proteomes" id="UP001152049"/>
    </source>
</evidence>
<dbReference type="InterPro" id="IPR029044">
    <property type="entry name" value="Nucleotide-diphossugar_trans"/>
</dbReference>
<reference evidence="1" key="1">
    <citation type="submission" date="2022-09" db="EMBL/GenBank/DDBJ databases">
        <title>Fusarium specimens isolated from Avocado Roots.</title>
        <authorList>
            <person name="Stajich J."/>
            <person name="Roper C."/>
            <person name="Heimlech-Rivalta G."/>
        </authorList>
    </citation>
    <scope>NUCLEOTIDE SEQUENCE</scope>
    <source>
        <strain evidence="1">CF00136</strain>
    </source>
</reference>
<dbReference type="Proteomes" id="UP001152049">
    <property type="component" value="Unassembled WGS sequence"/>
</dbReference>
<accession>A0A9W8RL78</accession>
<name>A0A9W8RL78_9HYPO</name>
<dbReference type="EMBL" id="JAOQAZ010000054">
    <property type="protein sequence ID" value="KAJ4243824.1"/>
    <property type="molecule type" value="Genomic_DNA"/>
</dbReference>